<name>A0A1R1PK25_ZANCU</name>
<reference evidence="3" key="1">
    <citation type="submission" date="2017-01" db="EMBL/GenBank/DDBJ databases">
        <authorList>
            <person name="Wang Y."/>
            <person name="White M."/>
            <person name="Kvist S."/>
            <person name="Moncalvo J.-M."/>
        </authorList>
    </citation>
    <scope>NUCLEOTIDE SEQUENCE [LARGE SCALE GENOMIC DNA]</scope>
    <source>
        <strain evidence="3">COL-18-3</strain>
    </source>
</reference>
<evidence type="ECO:0000313" key="3">
    <source>
        <dbReference type="Proteomes" id="UP000188320"/>
    </source>
</evidence>
<dbReference type="Proteomes" id="UP000188320">
    <property type="component" value="Unassembled WGS sequence"/>
</dbReference>
<evidence type="ECO:0000313" key="2">
    <source>
        <dbReference type="EMBL" id="OMH81318.1"/>
    </source>
</evidence>
<dbReference type="InterPro" id="IPR016181">
    <property type="entry name" value="Acyl_CoA_acyltransferase"/>
</dbReference>
<feature type="domain" description="LYC1 C-terminal" evidence="1">
    <location>
        <begin position="175"/>
        <end position="369"/>
    </location>
</feature>
<keyword evidence="3" id="KW-1185">Reference proteome</keyword>
<protein>
    <submittedName>
        <fullName evidence="2">Lysine acetyltransferase</fullName>
    </submittedName>
</protein>
<organism evidence="2 3">
    <name type="scientific">Zancudomyces culisetae</name>
    <name type="common">Gut fungus</name>
    <name type="synonym">Smittium culisetae</name>
    <dbReference type="NCBI Taxonomy" id="1213189"/>
    <lineage>
        <taxon>Eukaryota</taxon>
        <taxon>Fungi</taxon>
        <taxon>Fungi incertae sedis</taxon>
        <taxon>Zoopagomycota</taxon>
        <taxon>Kickxellomycotina</taxon>
        <taxon>Harpellomycetes</taxon>
        <taxon>Harpellales</taxon>
        <taxon>Legeriomycetaceae</taxon>
        <taxon>Zancudomyces</taxon>
    </lineage>
</organism>
<dbReference type="InterPro" id="IPR053013">
    <property type="entry name" value="LAT"/>
</dbReference>
<dbReference type="Pfam" id="PF22998">
    <property type="entry name" value="GNAT_LYC1-like"/>
    <property type="match status" value="1"/>
</dbReference>
<dbReference type="OrthoDB" id="2020070at2759"/>
<accession>A0A1R1PK25</accession>
<dbReference type="PANTHER" id="PTHR34815:SF2">
    <property type="entry name" value="N-ACETYLTRANSFERASE DOMAIN-CONTAINING PROTEIN"/>
    <property type="match status" value="1"/>
</dbReference>
<dbReference type="SUPFAM" id="SSF55729">
    <property type="entry name" value="Acyl-CoA N-acyltransferases (Nat)"/>
    <property type="match status" value="1"/>
</dbReference>
<keyword evidence="2" id="KW-0808">Transferase</keyword>
<evidence type="ECO:0000259" key="1">
    <source>
        <dbReference type="Pfam" id="PF22998"/>
    </source>
</evidence>
<comment type="caution">
    <text evidence="2">The sequence shown here is derived from an EMBL/GenBank/DDBJ whole genome shotgun (WGS) entry which is preliminary data.</text>
</comment>
<dbReference type="GO" id="GO:0016740">
    <property type="term" value="F:transferase activity"/>
    <property type="evidence" value="ECO:0007669"/>
    <property type="project" value="UniProtKB-KW"/>
</dbReference>
<dbReference type="PANTHER" id="PTHR34815">
    <property type="entry name" value="LYSINE ACETYLTRANSFERASE"/>
    <property type="match status" value="1"/>
</dbReference>
<dbReference type="EMBL" id="LSSK01000928">
    <property type="protein sequence ID" value="OMH81318.1"/>
    <property type="molecule type" value="Genomic_DNA"/>
</dbReference>
<dbReference type="InterPro" id="IPR055100">
    <property type="entry name" value="GNAT_LYC1-like"/>
</dbReference>
<gene>
    <name evidence="2" type="ORF">AX774_g5231</name>
</gene>
<proteinExistence type="predicted"/>
<dbReference type="Gene3D" id="3.40.630.30">
    <property type="match status" value="1"/>
</dbReference>
<dbReference type="AlphaFoldDB" id="A0A1R1PK25"/>
<sequence length="369" mass="42298">MAIEESLDNFELVPATTIEQIHETWLRTHAEWGVGVMDVKTYHDREHVLANQDFTGKNITIWLYGEKKERLSETGSLNFKSSLETFKRKALIKRKGKSEVEEILCHSIATVFVPICNRGHGYANGMIGELYKALSKLGEASTLYSDIGRKFYSKFGWDVHPFVITDIEISAINQSDKQATDTEQFVVELIDEELAKEVAEEDCKRLAVQLEEMDSSQSTKFLILPEVSAYQWRWAREKFEAEKCFGIDHSNGNGLKIFGARIKNSTSFIIWAHKFRENKMYILRENWSNEKHIKPLMDACIAECKKHSLSKITSWNLNPASIAVLEREYGPVAVTSNTMPELSLPSLAIFNKEKDEKVDWVLNSDYAWV</sequence>